<dbReference type="Proteomes" id="UP000031666">
    <property type="component" value="Unassembled WGS sequence"/>
</dbReference>
<dbReference type="EMBL" id="BBSC01000003">
    <property type="protein sequence ID" value="GAM74928.1"/>
    <property type="molecule type" value="Genomic_DNA"/>
</dbReference>
<reference evidence="2 3" key="1">
    <citation type="submission" date="2015-01" db="EMBL/GenBank/DDBJ databases">
        <title>Vibrio sp. C94 JCM 19241 whole genome shotgun sequence.</title>
        <authorList>
            <person name="Sawabe T."/>
            <person name="Meirelles P."/>
            <person name="Feng G."/>
            <person name="Sayaka M."/>
            <person name="Hattori M."/>
            <person name="Ohkuma M."/>
        </authorList>
    </citation>
    <scope>NUCLEOTIDE SEQUENCE [LARGE SCALE GENOMIC DNA]</scope>
    <source>
        <strain evidence="3">JCM 19241</strain>
    </source>
</reference>
<feature type="signal peptide" evidence="1">
    <location>
        <begin position="1"/>
        <end position="16"/>
    </location>
</feature>
<protein>
    <submittedName>
        <fullName evidence="2">Uncharacterized protein</fullName>
    </submittedName>
</protein>
<name>A0A0B8QIF3_9VIBR</name>
<evidence type="ECO:0000313" key="2">
    <source>
        <dbReference type="EMBL" id="GAM74928.1"/>
    </source>
</evidence>
<proteinExistence type="predicted"/>
<comment type="caution">
    <text evidence="2">The sequence shown here is derived from an EMBL/GenBank/DDBJ whole genome shotgun (WGS) entry which is preliminary data.</text>
</comment>
<sequence length="134" mass="14655">MRTALLMMFISVPVFADILVSPNFEVKKGSCIITDVEDGNISSAGEGLNPVRFFIEGSKPSIVIEHMDIQSATKLENSDLAFSFNLGPDKSFDEMLTAGVDLDLKEDKENEVLIQSKQTGGNGIVEIYFDVTCD</sequence>
<reference evidence="2 3" key="2">
    <citation type="submission" date="2015-01" db="EMBL/GenBank/DDBJ databases">
        <authorList>
            <consortium name="NBRP consortium"/>
            <person name="Sawabe T."/>
            <person name="Meirelles P."/>
            <person name="Feng G."/>
            <person name="Sayaka M."/>
            <person name="Hattori M."/>
            <person name="Ohkuma M."/>
        </authorList>
    </citation>
    <scope>NUCLEOTIDE SEQUENCE [LARGE SCALE GENOMIC DNA]</scope>
    <source>
        <strain evidence="3">JCM 19241</strain>
    </source>
</reference>
<organism evidence="2 3">
    <name type="scientific">Vibrio ishigakensis</name>
    <dbReference type="NCBI Taxonomy" id="1481914"/>
    <lineage>
        <taxon>Bacteria</taxon>
        <taxon>Pseudomonadati</taxon>
        <taxon>Pseudomonadota</taxon>
        <taxon>Gammaproteobacteria</taxon>
        <taxon>Vibrionales</taxon>
        <taxon>Vibrionaceae</taxon>
        <taxon>Vibrio</taxon>
    </lineage>
</organism>
<keyword evidence="1" id="KW-0732">Signal</keyword>
<gene>
    <name evidence="2" type="ORF">JCM19241_1271</name>
</gene>
<accession>A0A0B8QIF3</accession>
<dbReference type="AlphaFoldDB" id="A0A0B8QIF3"/>
<feature type="chain" id="PRO_5002122981" evidence="1">
    <location>
        <begin position="17"/>
        <end position="134"/>
    </location>
</feature>
<evidence type="ECO:0000256" key="1">
    <source>
        <dbReference type="SAM" id="SignalP"/>
    </source>
</evidence>
<evidence type="ECO:0000313" key="3">
    <source>
        <dbReference type="Proteomes" id="UP000031666"/>
    </source>
</evidence>